<comment type="caution">
    <text evidence="1">The sequence shown here is derived from an EMBL/GenBank/DDBJ whole genome shotgun (WGS) entry which is preliminary data.</text>
</comment>
<evidence type="ECO:0000313" key="2">
    <source>
        <dbReference type="Proteomes" id="UP001165685"/>
    </source>
</evidence>
<keyword evidence="2" id="KW-1185">Reference proteome</keyword>
<gene>
    <name evidence="1" type="ORF">O4U47_26110</name>
</gene>
<reference evidence="1" key="1">
    <citation type="submission" date="2023-01" db="EMBL/GenBank/DDBJ databases">
        <title>Draft genome sequence of Nocardiopsis sp. LSu2-4 isolated from halophytes.</title>
        <authorList>
            <person name="Duangmal K."/>
            <person name="Chantavorakit T."/>
        </authorList>
    </citation>
    <scope>NUCLEOTIDE SEQUENCE</scope>
    <source>
        <strain evidence="1">LSu2-4</strain>
    </source>
</reference>
<dbReference type="EMBL" id="JAQFWP010000069">
    <property type="protein sequence ID" value="MDA2808014.1"/>
    <property type="molecule type" value="Genomic_DNA"/>
</dbReference>
<evidence type="ECO:0000313" key="1">
    <source>
        <dbReference type="EMBL" id="MDA2808014.1"/>
    </source>
</evidence>
<protein>
    <submittedName>
        <fullName evidence="1">Uncharacterized protein</fullName>
    </submittedName>
</protein>
<accession>A0ABT4TTJ9</accession>
<sequence>MKYLMNATLAAKAATRLLVDKNLSPQEVAWVAVALESAYDWATTGKERLPYLADTPDNPFSQAEIRLFFEMSDAREFIAHRLVYHVLNESASPEPEICAEMECPNDCSGRHEFDHIDCGPDEIFETLARYGAELSEEGS</sequence>
<name>A0ABT4TTJ9_9ACTN</name>
<organism evidence="1 2">
    <name type="scientific">Nocardiopsis suaedae</name>
    <dbReference type="NCBI Taxonomy" id="3018444"/>
    <lineage>
        <taxon>Bacteria</taxon>
        <taxon>Bacillati</taxon>
        <taxon>Actinomycetota</taxon>
        <taxon>Actinomycetes</taxon>
        <taxon>Streptosporangiales</taxon>
        <taxon>Nocardiopsidaceae</taxon>
        <taxon>Nocardiopsis</taxon>
    </lineage>
</organism>
<proteinExistence type="predicted"/>
<dbReference type="RefSeq" id="WP_270680632.1">
    <property type="nucleotide sequence ID" value="NZ_JAQFWP010000069.1"/>
</dbReference>
<dbReference type="Proteomes" id="UP001165685">
    <property type="component" value="Unassembled WGS sequence"/>
</dbReference>